<evidence type="ECO:0000313" key="2">
    <source>
        <dbReference type="Proteomes" id="UP000827986"/>
    </source>
</evidence>
<dbReference type="EMBL" id="JAHDVG010000475">
    <property type="protein sequence ID" value="KAH1176030.1"/>
    <property type="molecule type" value="Genomic_DNA"/>
</dbReference>
<proteinExistence type="predicted"/>
<dbReference type="Proteomes" id="UP000827986">
    <property type="component" value="Unassembled WGS sequence"/>
</dbReference>
<evidence type="ECO:0000313" key="1">
    <source>
        <dbReference type="EMBL" id="KAH1176030.1"/>
    </source>
</evidence>
<reference evidence="1" key="1">
    <citation type="submission" date="2021-09" db="EMBL/GenBank/DDBJ databases">
        <title>The genome of Mauremys mutica provides insights into the evolution of semi-aquatic lifestyle.</title>
        <authorList>
            <person name="Gong S."/>
            <person name="Gao Y."/>
        </authorList>
    </citation>
    <scope>NUCLEOTIDE SEQUENCE</scope>
    <source>
        <strain evidence="1">MM-2020</strain>
        <tissue evidence="1">Muscle</tissue>
    </source>
</reference>
<gene>
    <name evidence="1" type="ORF">KIL84_020764</name>
</gene>
<sequence>MGLLSLAATGRGWAKPKERLLSLPAPSLTTCCTAEQLTGNLGCRSVALQGRDTARDNSRAITPLATPGHCSALVQRVCRTEPARGDRRVIGNHCHPADLRGGDKPGSLAAPVVSAVGDYELWPATSGCDGQFGCEARLDLPKVPSPPA</sequence>
<accession>A0A9D3XBL9</accession>
<protein>
    <submittedName>
        <fullName evidence="1">Uncharacterized protein</fullName>
    </submittedName>
</protein>
<name>A0A9D3XBL9_9SAUR</name>
<comment type="caution">
    <text evidence="1">The sequence shown here is derived from an EMBL/GenBank/DDBJ whole genome shotgun (WGS) entry which is preliminary data.</text>
</comment>
<dbReference type="AlphaFoldDB" id="A0A9D3XBL9"/>
<organism evidence="1 2">
    <name type="scientific">Mauremys mutica</name>
    <name type="common">yellowpond turtle</name>
    <dbReference type="NCBI Taxonomy" id="74926"/>
    <lineage>
        <taxon>Eukaryota</taxon>
        <taxon>Metazoa</taxon>
        <taxon>Chordata</taxon>
        <taxon>Craniata</taxon>
        <taxon>Vertebrata</taxon>
        <taxon>Euteleostomi</taxon>
        <taxon>Archelosauria</taxon>
        <taxon>Testudinata</taxon>
        <taxon>Testudines</taxon>
        <taxon>Cryptodira</taxon>
        <taxon>Durocryptodira</taxon>
        <taxon>Testudinoidea</taxon>
        <taxon>Geoemydidae</taxon>
        <taxon>Geoemydinae</taxon>
        <taxon>Mauremys</taxon>
    </lineage>
</organism>
<keyword evidence="2" id="KW-1185">Reference proteome</keyword>